<accession>A0A8K1ZRW6</accession>
<sequence length="51" mass="6143">MLNGSKVYSRKSPVLYYFLKETNKMVMLLPFLRRLKIPQVMLSVFFFLLIQ</sequence>
<keyword evidence="1" id="KW-0150">Chloroplast</keyword>
<geneLocation type="chloroplast" evidence="1"/>
<protein>
    <submittedName>
        <fullName evidence="1">Ribosomal protein S16</fullName>
    </submittedName>
</protein>
<dbReference type="EMBL" id="MZ983396">
    <property type="protein sequence ID" value="UHJ17151.1"/>
    <property type="molecule type" value="Genomic_DNA"/>
</dbReference>
<reference evidence="1" key="1">
    <citation type="submission" date="2021-09" db="EMBL/GenBank/DDBJ databases">
        <title>Chloroplast genome analysis of Qingda no.1 Alfalfa with strong adaptability in Qinghai-Tibet Plateau.</title>
        <authorList>
            <person name="Li P."/>
            <person name="Ma Y."/>
            <person name="Li X."/>
            <person name="Duan R."/>
            <person name="Tian H."/>
            <person name="Yang G."/>
        </authorList>
    </citation>
    <scope>NUCLEOTIDE SEQUENCE</scope>
</reference>
<dbReference type="AlphaFoldDB" id="A0A8K1ZRW6"/>
<proteinExistence type="predicted"/>
<evidence type="ECO:0000313" key="1">
    <source>
        <dbReference type="EMBL" id="UHJ17151.1"/>
    </source>
</evidence>
<gene>
    <name evidence="1" type="primary">rps16</name>
</gene>
<dbReference type="GO" id="GO:0005840">
    <property type="term" value="C:ribosome"/>
    <property type="evidence" value="ECO:0007669"/>
    <property type="project" value="UniProtKB-KW"/>
</dbReference>
<keyword evidence="1" id="KW-0934">Plastid</keyword>
<keyword evidence="1" id="KW-0687">Ribonucleoprotein</keyword>
<name>A0A8K1ZRW6_MEDSA</name>
<keyword evidence="1" id="KW-0689">Ribosomal protein</keyword>
<organism evidence="1">
    <name type="scientific">Medicago sativa</name>
    <name type="common">Alfalfa</name>
    <dbReference type="NCBI Taxonomy" id="3879"/>
    <lineage>
        <taxon>Eukaryota</taxon>
        <taxon>Viridiplantae</taxon>
        <taxon>Streptophyta</taxon>
        <taxon>Embryophyta</taxon>
        <taxon>Tracheophyta</taxon>
        <taxon>Spermatophyta</taxon>
        <taxon>Magnoliopsida</taxon>
        <taxon>eudicotyledons</taxon>
        <taxon>Gunneridae</taxon>
        <taxon>Pentapetalae</taxon>
        <taxon>rosids</taxon>
        <taxon>fabids</taxon>
        <taxon>Fabales</taxon>
        <taxon>Fabaceae</taxon>
        <taxon>Papilionoideae</taxon>
        <taxon>50 kb inversion clade</taxon>
        <taxon>NPAAA clade</taxon>
        <taxon>Hologalegina</taxon>
        <taxon>IRL clade</taxon>
        <taxon>Trifolieae</taxon>
        <taxon>Medicago</taxon>
    </lineage>
</organism>